<dbReference type="Pfam" id="PF19610">
    <property type="entry name" value="DUF6115"/>
    <property type="match status" value="1"/>
</dbReference>
<dbReference type="RefSeq" id="WP_146808948.1">
    <property type="nucleotide sequence ID" value="NZ_BJXX01000049.1"/>
</dbReference>
<proteinExistence type="predicted"/>
<evidence type="ECO:0000313" key="3">
    <source>
        <dbReference type="Proteomes" id="UP000321157"/>
    </source>
</evidence>
<dbReference type="AlphaFoldDB" id="A0A511V4A7"/>
<evidence type="ECO:0000313" key="2">
    <source>
        <dbReference type="EMBL" id="GEN33619.1"/>
    </source>
</evidence>
<accession>A0A511V4A7</accession>
<keyword evidence="1" id="KW-0175">Coiled coil</keyword>
<reference evidence="2 3" key="1">
    <citation type="submission" date="2019-07" db="EMBL/GenBank/DDBJ databases">
        <title>Whole genome shotgun sequence of Aneurinibacillus danicus NBRC 102444.</title>
        <authorList>
            <person name="Hosoyama A."/>
            <person name="Uohara A."/>
            <person name="Ohji S."/>
            <person name="Ichikawa N."/>
        </authorList>
    </citation>
    <scope>NUCLEOTIDE SEQUENCE [LARGE SCALE GENOMIC DNA]</scope>
    <source>
        <strain evidence="2 3">NBRC 102444</strain>
    </source>
</reference>
<organism evidence="2 3">
    <name type="scientific">Aneurinibacillus danicus</name>
    <dbReference type="NCBI Taxonomy" id="267746"/>
    <lineage>
        <taxon>Bacteria</taxon>
        <taxon>Bacillati</taxon>
        <taxon>Bacillota</taxon>
        <taxon>Bacilli</taxon>
        <taxon>Bacillales</taxon>
        <taxon>Paenibacillaceae</taxon>
        <taxon>Aneurinibacillus group</taxon>
        <taxon>Aneurinibacillus</taxon>
    </lineage>
</organism>
<dbReference type="InterPro" id="IPR046118">
    <property type="entry name" value="DUF6115"/>
</dbReference>
<gene>
    <name evidence="2" type="ORF">ADA01nite_10790</name>
</gene>
<evidence type="ECO:0000256" key="1">
    <source>
        <dbReference type="SAM" id="Coils"/>
    </source>
</evidence>
<dbReference type="OrthoDB" id="2680021at2"/>
<feature type="coiled-coil region" evidence="1">
    <location>
        <begin position="42"/>
        <end position="101"/>
    </location>
</feature>
<dbReference type="Proteomes" id="UP000321157">
    <property type="component" value="Unassembled WGS sequence"/>
</dbReference>
<name>A0A511V4A7_9BACL</name>
<sequence length="167" mass="18726">MIEIWLSALTVIVLLLLLRFLKGNGERTTQGAAAEEKLHTLITEFEQENKELVRSIAQVKRMTDMELAGVKEELASLRQKVSELEKQNEELAQKVTAAQHVAGDLLHEKAASSLLFPHFLKDDYKDIPRLYFGGMSPHDIARKLGIGDGEVEMVIQMLKKQGFLAAN</sequence>
<comment type="caution">
    <text evidence="2">The sequence shown here is derived from an EMBL/GenBank/DDBJ whole genome shotgun (WGS) entry which is preliminary data.</text>
</comment>
<keyword evidence="3" id="KW-1185">Reference proteome</keyword>
<dbReference type="EMBL" id="BJXX01000049">
    <property type="protein sequence ID" value="GEN33619.1"/>
    <property type="molecule type" value="Genomic_DNA"/>
</dbReference>
<protein>
    <submittedName>
        <fullName evidence="2">Uncharacterized protein</fullName>
    </submittedName>
</protein>